<accession>A0ABU5XXU0</accession>
<comment type="caution">
    <text evidence="1">The sequence shown here is derived from an EMBL/GenBank/DDBJ whole genome shotgun (WGS) entry which is preliminary data.</text>
</comment>
<proteinExistence type="predicted"/>
<name>A0ABU5XXU0_9MYCO</name>
<evidence type="ECO:0000313" key="1">
    <source>
        <dbReference type="EMBL" id="MEB3032286.1"/>
    </source>
</evidence>
<sequence length="296" mass="31407">MEPPNNPAEALDRLLWKITQSGVASFSTIIGSAVGAGVGTVEFVNRHSAVVGLISELQTFLEALPDGHELKTRHLSDIPAYYNAVVYPGDWNTNLNPINIIDANLIKLLGGLGTTLKVMAAGTMPVAGDVEKLEASLTEWEAMLESAGLPDGLADQIRGQVKKIRDLLTQVDNLGYGPVIQESQSLLGYGIRALKVAKDVGQVATCVVGLFGFIAHVQVQDWGSAANVLTGAFNTMGEALNTARETDQGLQLALNGVERLAIEAKKVTDVVDEIVDEARELLDAPEGPTPDDEAQG</sequence>
<evidence type="ECO:0008006" key="3">
    <source>
        <dbReference type="Google" id="ProtNLM"/>
    </source>
</evidence>
<dbReference type="EMBL" id="JAYJJU010000010">
    <property type="protein sequence ID" value="MEB3032286.1"/>
    <property type="molecule type" value="Genomic_DNA"/>
</dbReference>
<organism evidence="1 2">
    <name type="scientific">[Mycobacterium] nativiensis</name>
    <dbReference type="NCBI Taxonomy" id="2855503"/>
    <lineage>
        <taxon>Bacteria</taxon>
        <taxon>Bacillati</taxon>
        <taxon>Actinomycetota</taxon>
        <taxon>Actinomycetes</taxon>
        <taxon>Mycobacteriales</taxon>
        <taxon>Mycobacteriaceae</taxon>
        <taxon>Mycolicibacter</taxon>
    </lineage>
</organism>
<gene>
    <name evidence="1" type="ORF">KV113_12045</name>
</gene>
<dbReference type="RefSeq" id="WP_224974871.1">
    <property type="nucleotide sequence ID" value="NZ_JAYJJU010000010.1"/>
</dbReference>
<protein>
    <recommendedName>
        <fullName evidence="3">ESX-1 secretion-associated protein EspA/EspE-like domain-containing protein</fullName>
    </recommendedName>
</protein>
<dbReference type="Proteomes" id="UP001298593">
    <property type="component" value="Unassembled WGS sequence"/>
</dbReference>
<evidence type="ECO:0000313" key="2">
    <source>
        <dbReference type="Proteomes" id="UP001298593"/>
    </source>
</evidence>
<keyword evidence="2" id="KW-1185">Reference proteome</keyword>
<reference evidence="1 2" key="1">
    <citation type="submission" date="2023-12" db="EMBL/GenBank/DDBJ databases">
        <title>Description of new species of Mycobacterium terrae complex isolated from sewage at the Sao Paulo Zoological Park Foundation in Brazil.</title>
        <authorList>
            <person name="Romagnoli C.L."/>
            <person name="Conceicao E.C."/>
            <person name="Machado E."/>
            <person name="Barreto L.B.P.F."/>
            <person name="Sharma A."/>
            <person name="Silva N.M."/>
            <person name="Marques L.E."/>
            <person name="Juliana M.A."/>
            <person name="Lourenco M.C.S."/>
            <person name="Digiampietri L.A."/>
            <person name="Suffys P.N."/>
            <person name="Viana-Niero C."/>
        </authorList>
    </citation>
    <scope>NUCLEOTIDE SEQUENCE [LARGE SCALE GENOMIC DNA]</scope>
    <source>
        <strain evidence="1 2">MYC340</strain>
    </source>
</reference>